<dbReference type="Pfam" id="PF01078">
    <property type="entry name" value="Mg_chelatase"/>
    <property type="match status" value="1"/>
</dbReference>
<dbReference type="RefSeq" id="WP_146809406.1">
    <property type="nucleotide sequence ID" value="NZ_BJXX01000066.1"/>
</dbReference>
<dbReference type="GO" id="GO:0005524">
    <property type="term" value="F:ATP binding"/>
    <property type="evidence" value="ECO:0007669"/>
    <property type="project" value="InterPro"/>
</dbReference>
<dbReference type="InterPro" id="IPR004482">
    <property type="entry name" value="Mg_chelat-rel"/>
</dbReference>
<sequence length="515" mass="57375">MLAKVYSATVLGVQGVGVEVEVDIANGLPHFEISGLAASSVREARNRVKSAIKNSGYSFPLQRITVNLAPADVRKAGSMLDLAIAVGILLGSGQASIRNGLANWLFLGELSLEGKLRPVHGLFPMILAARQAGFAGAVIPAMCEEDVERVKLPILRVATLKECIEYGSFADDQLPVDTVGGRILHEQAGQDDVPECFSDVRGQRHVKRAMEVAAAGAHHLAMIGPPGTGKTMMARRFPTILPPLDEEQSLTVDSIYSACGLLAERWRQAPYPPFRSPHSSITTVGMLGGGLFPQPGELSLAHLGVLFLDEWTEFSRNVLETMRQPLEDGQVTILRQESKLSFPCRFLLITACNPCLCGFYRFETDGHPCTCSIREIRRYWKKLSGPMLDRMDIQVEVPRVRIDEMKEDVSMTSRIMRGRVQAARERQKHRYRDAAFRTNSQLSGRWIARYISLSTPVQSWLSALYQTSGMSNRSYDKIVKLARTIADLEDCDDIREEHIAEAFQYRTLEQKQWKE</sequence>
<dbReference type="InterPro" id="IPR000523">
    <property type="entry name" value="Mg_chelatse_chII-like_cat_dom"/>
</dbReference>
<protein>
    <submittedName>
        <fullName evidence="3">ATP-dependent protease</fullName>
    </submittedName>
</protein>
<feature type="domain" description="AAA+ ATPase" evidence="2">
    <location>
        <begin position="216"/>
        <end position="401"/>
    </location>
</feature>
<dbReference type="NCBIfam" id="TIGR00368">
    <property type="entry name" value="YifB family Mg chelatase-like AAA ATPase"/>
    <property type="match status" value="1"/>
</dbReference>
<dbReference type="SUPFAM" id="SSF54211">
    <property type="entry name" value="Ribosomal protein S5 domain 2-like"/>
    <property type="match status" value="1"/>
</dbReference>
<dbReference type="SUPFAM" id="SSF52540">
    <property type="entry name" value="P-loop containing nucleoside triphosphate hydrolases"/>
    <property type="match status" value="1"/>
</dbReference>
<comment type="caution">
    <text evidence="3">The sequence shown here is derived from an EMBL/GenBank/DDBJ whole genome shotgun (WGS) entry which is preliminary data.</text>
</comment>
<dbReference type="InterPro" id="IPR020568">
    <property type="entry name" value="Ribosomal_Su5_D2-typ_SF"/>
</dbReference>
<dbReference type="Gene3D" id="3.40.50.300">
    <property type="entry name" value="P-loop containing nucleotide triphosphate hydrolases"/>
    <property type="match status" value="1"/>
</dbReference>
<dbReference type="GO" id="GO:0008233">
    <property type="term" value="F:peptidase activity"/>
    <property type="evidence" value="ECO:0007669"/>
    <property type="project" value="UniProtKB-KW"/>
</dbReference>
<keyword evidence="3" id="KW-0645">Protease</keyword>
<dbReference type="InterPro" id="IPR014721">
    <property type="entry name" value="Ribsml_uS5_D2-typ_fold_subgr"/>
</dbReference>
<evidence type="ECO:0000313" key="3">
    <source>
        <dbReference type="EMBL" id="GEN34120.1"/>
    </source>
</evidence>
<comment type="similarity">
    <text evidence="1">Belongs to the Mg-chelatase subunits D/I family. ComM subfamily.</text>
</comment>
<dbReference type="InterPro" id="IPR025158">
    <property type="entry name" value="Mg_chelat-rel_C"/>
</dbReference>
<dbReference type="PANTHER" id="PTHR32039:SF7">
    <property type="entry name" value="COMPETENCE PROTEIN COMM"/>
    <property type="match status" value="1"/>
</dbReference>
<dbReference type="InterPro" id="IPR045006">
    <property type="entry name" value="CHLI-like"/>
</dbReference>
<keyword evidence="4" id="KW-1185">Reference proteome</keyword>
<dbReference type="InterPro" id="IPR027417">
    <property type="entry name" value="P-loop_NTPase"/>
</dbReference>
<dbReference type="GO" id="GO:0006508">
    <property type="term" value="P:proteolysis"/>
    <property type="evidence" value="ECO:0007669"/>
    <property type="project" value="UniProtKB-KW"/>
</dbReference>
<dbReference type="Proteomes" id="UP000321157">
    <property type="component" value="Unassembled WGS sequence"/>
</dbReference>
<evidence type="ECO:0000313" key="4">
    <source>
        <dbReference type="Proteomes" id="UP000321157"/>
    </source>
</evidence>
<evidence type="ECO:0000256" key="1">
    <source>
        <dbReference type="ARBA" id="ARBA00006354"/>
    </source>
</evidence>
<organism evidence="3 4">
    <name type="scientific">Aneurinibacillus danicus</name>
    <dbReference type="NCBI Taxonomy" id="267746"/>
    <lineage>
        <taxon>Bacteria</taxon>
        <taxon>Bacillati</taxon>
        <taxon>Bacillota</taxon>
        <taxon>Bacilli</taxon>
        <taxon>Bacillales</taxon>
        <taxon>Paenibacillaceae</taxon>
        <taxon>Aneurinibacillus group</taxon>
        <taxon>Aneurinibacillus</taxon>
    </lineage>
</organism>
<dbReference type="OrthoDB" id="9813147at2"/>
<dbReference type="Pfam" id="PF13335">
    <property type="entry name" value="Mg_chelatase_C"/>
    <property type="match status" value="1"/>
</dbReference>
<dbReference type="Pfam" id="PF13541">
    <property type="entry name" value="ChlI"/>
    <property type="match status" value="1"/>
</dbReference>
<proteinExistence type="inferred from homology"/>
<dbReference type="PANTHER" id="PTHR32039">
    <property type="entry name" value="MAGNESIUM-CHELATASE SUBUNIT CHLI"/>
    <property type="match status" value="1"/>
</dbReference>
<dbReference type="InterPro" id="IPR003593">
    <property type="entry name" value="AAA+_ATPase"/>
</dbReference>
<dbReference type="AlphaFoldDB" id="A0A511V5B6"/>
<gene>
    <name evidence="3" type="primary">comM</name>
    <name evidence="3" type="ORF">ADA01nite_15800</name>
</gene>
<dbReference type="Gene3D" id="3.30.230.10">
    <property type="match status" value="1"/>
</dbReference>
<dbReference type="SMART" id="SM00382">
    <property type="entry name" value="AAA"/>
    <property type="match status" value="1"/>
</dbReference>
<accession>A0A511V5B6</accession>
<evidence type="ECO:0000259" key="2">
    <source>
        <dbReference type="SMART" id="SM00382"/>
    </source>
</evidence>
<dbReference type="EMBL" id="BJXX01000066">
    <property type="protein sequence ID" value="GEN34120.1"/>
    <property type="molecule type" value="Genomic_DNA"/>
</dbReference>
<reference evidence="3 4" key="1">
    <citation type="submission" date="2019-07" db="EMBL/GenBank/DDBJ databases">
        <title>Whole genome shotgun sequence of Aneurinibacillus danicus NBRC 102444.</title>
        <authorList>
            <person name="Hosoyama A."/>
            <person name="Uohara A."/>
            <person name="Ohji S."/>
            <person name="Ichikawa N."/>
        </authorList>
    </citation>
    <scope>NUCLEOTIDE SEQUENCE [LARGE SCALE GENOMIC DNA]</scope>
    <source>
        <strain evidence="3 4">NBRC 102444</strain>
    </source>
</reference>
<keyword evidence="3" id="KW-0378">Hydrolase</keyword>
<name>A0A511V5B6_9BACL</name>